<feature type="domain" description="Peptidase M16 N-terminal" evidence="5">
    <location>
        <begin position="37"/>
        <end position="183"/>
    </location>
</feature>
<evidence type="ECO:0000256" key="1">
    <source>
        <dbReference type="ARBA" id="ARBA00001947"/>
    </source>
</evidence>
<evidence type="ECO:0000256" key="4">
    <source>
        <dbReference type="RuleBase" id="RU004447"/>
    </source>
</evidence>
<evidence type="ECO:0000256" key="2">
    <source>
        <dbReference type="ARBA" id="ARBA00007261"/>
    </source>
</evidence>
<comment type="similarity">
    <text evidence="2 4">Belongs to the peptidase M16 family.</text>
</comment>
<dbReference type="SUPFAM" id="SSF63411">
    <property type="entry name" value="LuxS/MPP-like metallohydrolase"/>
    <property type="match status" value="2"/>
</dbReference>
<organism evidence="7 8">
    <name type="scientific">Pseudahrensia aquimaris</name>
    <dbReference type="NCBI Taxonomy" id="744461"/>
    <lineage>
        <taxon>Bacteria</taxon>
        <taxon>Pseudomonadati</taxon>
        <taxon>Pseudomonadota</taxon>
        <taxon>Alphaproteobacteria</taxon>
        <taxon>Hyphomicrobiales</taxon>
        <taxon>Ahrensiaceae</taxon>
        <taxon>Pseudahrensia</taxon>
    </lineage>
</organism>
<dbReference type="RefSeq" id="WP_377211772.1">
    <property type="nucleotide sequence ID" value="NZ_JBHTJV010000003.1"/>
</dbReference>
<dbReference type="PROSITE" id="PS00143">
    <property type="entry name" value="INSULINASE"/>
    <property type="match status" value="1"/>
</dbReference>
<dbReference type="EMBL" id="JBHTJV010000003">
    <property type="protein sequence ID" value="MFD0915932.1"/>
    <property type="molecule type" value="Genomic_DNA"/>
</dbReference>
<comment type="cofactor">
    <cofactor evidence="1">
        <name>Zn(2+)</name>
        <dbReference type="ChEBI" id="CHEBI:29105"/>
    </cofactor>
</comment>
<dbReference type="Gene3D" id="3.30.830.10">
    <property type="entry name" value="Metalloenzyme, LuxS/M16 peptidase-like"/>
    <property type="match status" value="2"/>
</dbReference>
<sequence>MSKVTRLKPAARVEPLAKAAGLPRNLEITELKNGLTVITDRMDYLESAALGVWVKAGSRDEASHEHGIAHVLEHMAFKGTSGRRAQDIATQIENVGGDVNAATSVETTSYYARVLKNDVPLAVDILGDILTESLFDEGELKREQHVILQEIGAAQDSPEDVVFDQFQSTAFSDQALGRPIMGTPETVSSFAPDHIRSYLSDHYHGPNMVLAASGAVDHDEIVKLAEKRLESFGDTPTKEPEAGHYSGGEFRQSKDLMEAQILLGFEGRAYHARDFYASQVLAMLLGGGMSSRLFQEVREKRGLCYSIYAFHWGYSDTGTFGIHAATEEADVSELMPVLLDELRHASGNITQEALDRARAQISAGLLMSLESPASRAGQIARQMLLFGRPVSNEELMERLNALTIERLGDLAQRMFTQSDLTVAAIGPIGNLPEHAELSGILKG</sequence>
<dbReference type="InterPro" id="IPR011765">
    <property type="entry name" value="Pept_M16_N"/>
</dbReference>
<proteinExistence type="inferred from homology"/>
<gene>
    <name evidence="7" type="ORF">ACFQ14_05890</name>
</gene>
<comment type="caution">
    <text evidence="7">The sequence shown here is derived from an EMBL/GenBank/DDBJ whole genome shotgun (WGS) entry which is preliminary data.</text>
</comment>
<keyword evidence="3" id="KW-0378">Hydrolase</keyword>
<dbReference type="InterPro" id="IPR011249">
    <property type="entry name" value="Metalloenz_LuxS/M16"/>
</dbReference>
<protein>
    <submittedName>
        <fullName evidence="7">M16 family metallopeptidase</fullName>
    </submittedName>
</protein>
<dbReference type="InterPro" id="IPR001431">
    <property type="entry name" value="Pept_M16_Zn_BS"/>
</dbReference>
<reference evidence="8" key="1">
    <citation type="journal article" date="2019" name="Int. J. Syst. Evol. Microbiol.">
        <title>The Global Catalogue of Microorganisms (GCM) 10K type strain sequencing project: providing services to taxonomists for standard genome sequencing and annotation.</title>
        <authorList>
            <consortium name="The Broad Institute Genomics Platform"/>
            <consortium name="The Broad Institute Genome Sequencing Center for Infectious Disease"/>
            <person name="Wu L."/>
            <person name="Ma J."/>
        </authorList>
    </citation>
    <scope>NUCLEOTIDE SEQUENCE [LARGE SCALE GENOMIC DNA]</scope>
    <source>
        <strain evidence="8">CCUG 60023</strain>
    </source>
</reference>
<evidence type="ECO:0000256" key="3">
    <source>
        <dbReference type="ARBA" id="ARBA00023049"/>
    </source>
</evidence>
<evidence type="ECO:0000259" key="5">
    <source>
        <dbReference type="Pfam" id="PF00675"/>
    </source>
</evidence>
<dbReference type="PANTHER" id="PTHR11851:SF49">
    <property type="entry name" value="MITOCHONDRIAL-PROCESSING PEPTIDASE SUBUNIT ALPHA"/>
    <property type="match status" value="1"/>
</dbReference>
<dbReference type="Pfam" id="PF05193">
    <property type="entry name" value="Peptidase_M16_C"/>
    <property type="match status" value="1"/>
</dbReference>
<keyword evidence="3" id="KW-0645">Protease</keyword>
<evidence type="ECO:0000313" key="8">
    <source>
        <dbReference type="Proteomes" id="UP001597101"/>
    </source>
</evidence>
<dbReference type="PANTHER" id="PTHR11851">
    <property type="entry name" value="METALLOPROTEASE"/>
    <property type="match status" value="1"/>
</dbReference>
<dbReference type="InterPro" id="IPR007863">
    <property type="entry name" value="Peptidase_M16_C"/>
</dbReference>
<keyword evidence="3" id="KW-0482">Metalloprotease</keyword>
<accession>A0ABW3FBT9</accession>
<name>A0ABW3FBT9_9HYPH</name>
<evidence type="ECO:0000259" key="6">
    <source>
        <dbReference type="Pfam" id="PF05193"/>
    </source>
</evidence>
<dbReference type="Proteomes" id="UP001597101">
    <property type="component" value="Unassembled WGS sequence"/>
</dbReference>
<keyword evidence="8" id="KW-1185">Reference proteome</keyword>
<dbReference type="InterPro" id="IPR050361">
    <property type="entry name" value="MPP/UQCRC_Complex"/>
</dbReference>
<dbReference type="Pfam" id="PF00675">
    <property type="entry name" value="Peptidase_M16"/>
    <property type="match status" value="1"/>
</dbReference>
<evidence type="ECO:0000313" key="7">
    <source>
        <dbReference type="EMBL" id="MFD0915932.1"/>
    </source>
</evidence>
<feature type="domain" description="Peptidase M16 C-terminal" evidence="6">
    <location>
        <begin position="191"/>
        <end position="360"/>
    </location>
</feature>